<dbReference type="Gene3D" id="3.30.70.260">
    <property type="match status" value="1"/>
</dbReference>
<gene>
    <name evidence="6 10" type="primary">minC</name>
    <name evidence="10" type="ORF">VPARA_21580</name>
</gene>
<dbReference type="PANTHER" id="PTHR34108">
    <property type="entry name" value="SEPTUM SITE-DETERMINING PROTEIN MINC"/>
    <property type="match status" value="1"/>
</dbReference>
<dbReference type="PATRIC" id="fig|34073.19.peg.2213"/>
<comment type="function">
    <text evidence="5 6">Cell division inhibitor that blocks the formation of polar Z ring septums. Rapidly oscillates between the poles of the cell to destabilize FtsZ filaments that have formed before they mature into polar Z rings. Prevents FtsZ polymerization.</text>
</comment>
<dbReference type="GO" id="GO:1901891">
    <property type="term" value="P:regulation of cell septum assembly"/>
    <property type="evidence" value="ECO:0007669"/>
    <property type="project" value="InterPro"/>
</dbReference>
<dbReference type="Proteomes" id="UP000035170">
    <property type="component" value="Unassembled WGS sequence"/>
</dbReference>
<feature type="domain" description="Septum formation inhibitor MinC N-terminal" evidence="9">
    <location>
        <begin position="13"/>
        <end position="91"/>
    </location>
</feature>
<dbReference type="SUPFAM" id="SSF63848">
    <property type="entry name" value="Cell-division inhibitor MinC, C-terminal domain"/>
    <property type="match status" value="1"/>
</dbReference>
<sequence>MADVSAARTKAVFEFKSATLPLIAVILKTADLAVLAEALDAQLADSPDFFEQEPVVIDLSQLQPDEESGEEPAELDFAALRGLLARHQTQPIAVRGGNNAQNAAARAAGLSLTAMPVAPAPRSPTPPAASPAPASEAPQIVREVPVPANGTLLIDKPLRSGQQVYARGGDVVVTAVVSFGAEVIADGNVHVYAPLRGKAIAGARGNTEARIFSTCMEAQLVAIAGIYRTNEVPLPDPVLGKPAQIRLDGKKLVIDAIP</sequence>
<dbReference type="PANTHER" id="PTHR34108:SF1">
    <property type="entry name" value="SEPTUM SITE-DETERMINING PROTEIN MINC"/>
    <property type="match status" value="1"/>
</dbReference>
<dbReference type="InterPro" id="IPR036145">
    <property type="entry name" value="MinC_C_sf"/>
</dbReference>
<comment type="similarity">
    <text evidence="1 6">Belongs to the MinC family.</text>
</comment>
<dbReference type="GO" id="GO:0000902">
    <property type="term" value="P:cell morphogenesis"/>
    <property type="evidence" value="ECO:0007669"/>
    <property type="project" value="InterPro"/>
</dbReference>
<keyword evidence="3 6" id="KW-0717">Septation</keyword>
<keyword evidence="2 6" id="KW-0132">Cell division</keyword>
<dbReference type="InterPro" id="IPR016098">
    <property type="entry name" value="CAP/MinC_C"/>
</dbReference>
<dbReference type="GO" id="GO:0000917">
    <property type="term" value="P:division septum assembly"/>
    <property type="evidence" value="ECO:0007669"/>
    <property type="project" value="UniProtKB-KW"/>
</dbReference>
<dbReference type="Pfam" id="PF03775">
    <property type="entry name" value="MinC_C"/>
    <property type="match status" value="1"/>
</dbReference>
<dbReference type="RefSeq" id="WP_047784497.1">
    <property type="nucleotide sequence ID" value="NZ_CP138513.1"/>
</dbReference>
<evidence type="ECO:0000256" key="2">
    <source>
        <dbReference type="ARBA" id="ARBA00022618"/>
    </source>
</evidence>
<evidence type="ECO:0000313" key="10">
    <source>
        <dbReference type="EMBL" id="KLN56579.1"/>
    </source>
</evidence>
<reference evidence="10 11" key="1">
    <citation type="submission" date="2015-03" db="EMBL/GenBank/DDBJ databases">
        <title>Genome sequence of Variovorax paradoxus TBEA6.</title>
        <authorList>
            <person name="Poehlein A."/>
            <person name="Schuldes J."/>
            <person name="Wuebbeler J.H."/>
            <person name="Hiessl S."/>
            <person name="Steinbuechel A."/>
            <person name="Daniel R."/>
        </authorList>
    </citation>
    <scope>NUCLEOTIDE SEQUENCE [LARGE SCALE GENOMIC DNA]</scope>
    <source>
        <strain evidence="10 11">TBEA6</strain>
    </source>
</reference>
<evidence type="ECO:0000256" key="1">
    <source>
        <dbReference type="ARBA" id="ARBA00006291"/>
    </source>
</evidence>
<dbReference type="Pfam" id="PF05209">
    <property type="entry name" value="MinC_N"/>
    <property type="match status" value="1"/>
</dbReference>
<comment type="subunit">
    <text evidence="6">Interacts with MinD and FtsZ.</text>
</comment>
<dbReference type="AlphaFoldDB" id="A0A0H2M2D8"/>
<feature type="compositionally biased region" description="Pro residues" evidence="7">
    <location>
        <begin position="118"/>
        <end position="130"/>
    </location>
</feature>
<evidence type="ECO:0000256" key="5">
    <source>
        <dbReference type="ARBA" id="ARBA00025606"/>
    </source>
</evidence>
<evidence type="ECO:0000256" key="4">
    <source>
        <dbReference type="ARBA" id="ARBA00023306"/>
    </source>
</evidence>
<keyword evidence="4 6" id="KW-0131">Cell cycle</keyword>
<dbReference type="HAMAP" id="MF_00267">
    <property type="entry name" value="MinC"/>
    <property type="match status" value="1"/>
</dbReference>
<evidence type="ECO:0000256" key="6">
    <source>
        <dbReference type="HAMAP-Rule" id="MF_00267"/>
    </source>
</evidence>
<keyword evidence="11" id="KW-1185">Reference proteome</keyword>
<accession>A0A0H2M2D8</accession>
<evidence type="ECO:0000259" key="8">
    <source>
        <dbReference type="Pfam" id="PF03775"/>
    </source>
</evidence>
<dbReference type="Gene3D" id="2.160.20.70">
    <property type="match status" value="1"/>
</dbReference>
<evidence type="ECO:0000256" key="3">
    <source>
        <dbReference type="ARBA" id="ARBA00023210"/>
    </source>
</evidence>
<evidence type="ECO:0000313" key="11">
    <source>
        <dbReference type="Proteomes" id="UP000035170"/>
    </source>
</evidence>
<dbReference type="EMBL" id="JZWI01000010">
    <property type="protein sequence ID" value="KLN56579.1"/>
    <property type="molecule type" value="Genomic_DNA"/>
</dbReference>
<evidence type="ECO:0000259" key="9">
    <source>
        <dbReference type="Pfam" id="PF05209"/>
    </source>
</evidence>
<protein>
    <recommendedName>
        <fullName evidence="6">Probable septum site-determining protein MinC</fullName>
    </recommendedName>
</protein>
<proteinExistence type="inferred from homology"/>
<feature type="region of interest" description="Disordered" evidence="7">
    <location>
        <begin position="116"/>
        <end position="139"/>
    </location>
</feature>
<name>A0A0H2M2D8_VARPD</name>
<feature type="domain" description="Septum formation inhibitor MinC C-terminal" evidence="8">
    <location>
        <begin position="154"/>
        <end position="254"/>
    </location>
</feature>
<dbReference type="InterPro" id="IPR013033">
    <property type="entry name" value="MinC"/>
</dbReference>
<dbReference type="NCBIfam" id="TIGR01222">
    <property type="entry name" value="minC"/>
    <property type="match status" value="1"/>
</dbReference>
<comment type="caution">
    <text evidence="10">The sequence shown here is derived from an EMBL/GenBank/DDBJ whole genome shotgun (WGS) entry which is preliminary data.</text>
</comment>
<dbReference type="GO" id="GO:0051302">
    <property type="term" value="P:regulation of cell division"/>
    <property type="evidence" value="ECO:0007669"/>
    <property type="project" value="InterPro"/>
</dbReference>
<dbReference type="InterPro" id="IPR007874">
    <property type="entry name" value="MinC_N"/>
</dbReference>
<evidence type="ECO:0000256" key="7">
    <source>
        <dbReference type="SAM" id="MobiDB-lite"/>
    </source>
</evidence>
<dbReference type="InterPro" id="IPR005526">
    <property type="entry name" value="Septum_form_inhib_MinC_C"/>
</dbReference>
<organism evidence="10 11">
    <name type="scientific">Variovorax paradoxus</name>
    <dbReference type="NCBI Taxonomy" id="34073"/>
    <lineage>
        <taxon>Bacteria</taxon>
        <taxon>Pseudomonadati</taxon>
        <taxon>Pseudomonadota</taxon>
        <taxon>Betaproteobacteria</taxon>
        <taxon>Burkholderiales</taxon>
        <taxon>Comamonadaceae</taxon>
        <taxon>Variovorax</taxon>
    </lineage>
</organism>